<evidence type="ECO:0000256" key="2">
    <source>
        <dbReference type="ARBA" id="ARBA00022527"/>
    </source>
</evidence>
<dbReference type="InterPro" id="IPR011009">
    <property type="entry name" value="Kinase-like_dom_sf"/>
</dbReference>
<dbReference type="SUPFAM" id="SSF56112">
    <property type="entry name" value="Protein kinase-like (PK-like)"/>
    <property type="match status" value="1"/>
</dbReference>
<organism evidence="10 11">
    <name type="scientific">Mycolicibacter acidiphilus</name>
    <dbReference type="NCBI Taxonomy" id="2835306"/>
    <lineage>
        <taxon>Bacteria</taxon>
        <taxon>Bacillati</taxon>
        <taxon>Actinomycetota</taxon>
        <taxon>Actinomycetes</taxon>
        <taxon>Mycobacteriales</taxon>
        <taxon>Mycobacteriaceae</taxon>
        <taxon>Mycolicibacter</taxon>
    </lineage>
</organism>
<keyword evidence="5 10" id="KW-0418">Kinase</keyword>
<keyword evidence="3" id="KW-0808">Transferase</keyword>
<keyword evidence="8" id="KW-1133">Transmembrane helix</keyword>
<dbReference type="InterPro" id="IPR008271">
    <property type="entry name" value="Ser/Thr_kinase_AS"/>
</dbReference>
<evidence type="ECO:0000256" key="8">
    <source>
        <dbReference type="SAM" id="Phobius"/>
    </source>
</evidence>
<evidence type="ECO:0000256" key="3">
    <source>
        <dbReference type="ARBA" id="ARBA00022679"/>
    </source>
</evidence>
<dbReference type="PANTHER" id="PTHR43289:SF6">
    <property type="entry name" value="SERINE_THREONINE-PROTEIN KINASE NEKL-3"/>
    <property type="match status" value="1"/>
</dbReference>
<keyword evidence="2 10" id="KW-0723">Serine/threonine-protein kinase</keyword>
<reference evidence="10 11" key="1">
    <citation type="submission" date="2021-05" db="EMBL/GenBank/DDBJ databases">
        <title>Mycobacterium acidophilum sp. nov., an extremely acid-tolerant member of the genus Mycobacterium.</title>
        <authorList>
            <person name="Xia J."/>
        </authorList>
    </citation>
    <scope>NUCLEOTIDE SEQUENCE [LARGE SCALE GENOMIC DNA]</scope>
    <source>
        <strain evidence="10 11">M1</strain>
    </source>
</reference>
<feature type="compositionally biased region" description="Low complexity" evidence="7">
    <location>
        <begin position="381"/>
        <end position="392"/>
    </location>
</feature>
<evidence type="ECO:0000256" key="1">
    <source>
        <dbReference type="ARBA" id="ARBA00012513"/>
    </source>
</evidence>
<evidence type="ECO:0000259" key="9">
    <source>
        <dbReference type="PROSITE" id="PS50011"/>
    </source>
</evidence>
<accession>A0ABS5RMG6</accession>
<dbReference type="RefSeq" id="WP_214094353.1">
    <property type="nucleotide sequence ID" value="NZ_JAHCLR010000045.1"/>
</dbReference>
<evidence type="ECO:0000313" key="10">
    <source>
        <dbReference type="EMBL" id="MBS9535498.1"/>
    </source>
</evidence>
<dbReference type="InterPro" id="IPR000719">
    <property type="entry name" value="Prot_kinase_dom"/>
</dbReference>
<dbReference type="SMART" id="SM00220">
    <property type="entry name" value="S_TKc"/>
    <property type="match status" value="1"/>
</dbReference>
<feature type="region of interest" description="Disordered" evidence="7">
    <location>
        <begin position="345"/>
        <end position="393"/>
    </location>
</feature>
<evidence type="ECO:0000256" key="7">
    <source>
        <dbReference type="SAM" id="MobiDB-lite"/>
    </source>
</evidence>
<feature type="transmembrane region" description="Helical" evidence="8">
    <location>
        <begin position="320"/>
        <end position="341"/>
    </location>
</feature>
<evidence type="ECO:0000256" key="4">
    <source>
        <dbReference type="ARBA" id="ARBA00022741"/>
    </source>
</evidence>
<comment type="caution">
    <text evidence="10">The sequence shown here is derived from an EMBL/GenBank/DDBJ whole genome shotgun (WGS) entry which is preliminary data.</text>
</comment>
<keyword evidence="6" id="KW-0067">ATP-binding</keyword>
<dbReference type="EC" id="2.7.11.1" evidence="1"/>
<gene>
    <name evidence="10" type="ORF">KIH27_18085</name>
</gene>
<dbReference type="PROSITE" id="PS50011">
    <property type="entry name" value="PROTEIN_KINASE_DOM"/>
    <property type="match status" value="1"/>
</dbReference>
<dbReference type="PROSITE" id="PS00108">
    <property type="entry name" value="PROTEIN_KINASE_ST"/>
    <property type="match status" value="1"/>
</dbReference>
<dbReference type="GO" id="GO:0004674">
    <property type="term" value="F:protein serine/threonine kinase activity"/>
    <property type="evidence" value="ECO:0007669"/>
    <property type="project" value="UniProtKB-KW"/>
</dbReference>
<keyword evidence="8" id="KW-0472">Membrane</keyword>
<dbReference type="Pfam" id="PF00069">
    <property type="entry name" value="Pkinase"/>
    <property type="match status" value="1"/>
</dbReference>
<dbReference type="EMBL" id="JAHCLR010000045">
    <property type="protein sequence ID" value="MBS9535498.1"/>
    <property type="molecule type" value="Genomic_DNA"/>
</dbReference>
<protein>
    <recommendedName>
        <fullName evidence="1">non-specific serine/threonine protein kinase</fullName>
        <ecNumber evidence="1">2.7.11.1</ecNumber>
    </recommendedName>
</protein>
<dbReference type="Proteomes" id="UP001519535">
    <property type="component" value="Unassembled WGS sequence"/>
</dbReference>
<sequence>MPLPAGASFAGFSIVRLLGTGGMSEVYLAKHPRLNRYDAVKILPAQFSADTGYRRRFEREADLAASLSHAHIVSVHDRGEFEGQLWISMDYVDGTDAAALRRDHYPNGMPRTEVSTIITAIGSALDFAHGRGLLHRDVKPANILLADPGTDHARILLADFGIARAIHDTAELTATNTTLGTLNYTAPEQLLGNEIDGRADQYALAASAYYLLTGAPPFTGATAAVVINAHLSAPVPLLSAARPDLADLDAVFARALAKSPNQRFPSCRDFADALRTGAHQPIFPAPPVLVSPPPVPPPVPPHYPVIPQPPARPARNVNGALLAALAAAVVLLVAALVWVGINRGGSQGTRATPTATPAPSPTAQPVPPTSTSAPGRPSYRSAGPSAPSMSAGTLPDADQWGFLAGGARCATGDYAQLLVRTEDSTAVICARSAQSFYYRGARNSDGAAIELTDVHRTATGYTAINEDGPTQYLLSRSGLQIVQGGRVISDEPAVESGP</sequence>
<proteinExistence type="predicted"/>
<dbReference type="PANTHER" id="PTHR43289">
    <property type="entry name" value="MITOGEN-ACTIVATED PROTEIN KINASE KINASE KINASE 20-RELATED"/>
    <property type="match status" value="1"/>
</dbReference>
<keyword evidence="4" id="KW-0547">Nucleotide-binding</keyword>
<feature type="compositionally biased region" description="Pro residues" evidence="7">
    <location>
        <begin position="356"/>
        <end position="368"/>
    </location>
</feature>
<evidence type="ECO:0000256" key="6">
    <source>
        <dbReference type="ARBA" id="ARBA00022840"/>
    </source>
</evidence>
<feature type="domain" description="Protein kinase" evidence="9">
    <location>
        <begin position="12"/>
        <end position="283"/>
    </location>
</feature>
<dbReference type="CDD" id="cd14014">
    <property type="entry name" value="STKc_PknB_like"/>
    <property type="match status" value="1"/>
</dbReference>
<evidence type="ECO:0000256" key="5">
    <source>
        <dbReference type="ARBA" id="ARBA00022777"/>
    </source>
</evidence>
<dbReference type="Gene3D" id="3.30.200.20">
    <property type="entry name" value="Phosphorylase Kinase, domain 1"/>
    <property type="match status" value="1"/>
</dbReference>
<dbReference type="Gene3D" id="1.10.510.10">
    <property type="entry name" value="Transferase(Phosphotransferase) domain 1"/>
    <property type="match status" value="1"/>
</dbReference>
<evidence type="ECO:0000313" key="11">
    <source>
        <dbReference type="Proteomes" id="UP001519535"/>
    </source>
</evidence>
<keyword evidence="11" id="KW-1185">Reference proteome</keyword>
<keyword evidence="8" id="KW-0812">Transmembrane</keyword>
<name>A0ABS5RMG6_9MYCO</name>